<evidence type="ECO:0000256" key="7">
    <source>
        <dbReference type="ARBA" id="ARBA00023326"/>
    </source>
</evidence>
<dbReference type="Gene3D" id="1.10.1330.10">
    <property type="entry name" value="Dockerin domain"/>
    <property type="match status" value="1"/>
</dbReference>
<dbReference type="CDD" id="cd14256">
    <property type="entry name" value="Dockerin_I"/>
    <property type="match status" value="1"/>
</dbReference>
<dbReference type="InterPro" id="IPR036439">
    <property type="entry name" value="Dockerin_dom_sf"/>
</dbReference>
<feature type="chain" id="PRO_5005151365" description="Endoglucanase" evidence="9">
    <location>
        <begin position="34"/>
        <end position="1016"/>
    </location>
</feature>
<dbReference type="PATRIC" id="fig|1341157.4.peg.2878"/>
<dbReference type="AlphaFoldDB" id="W7ULN7"/>
<dbReference type="GO" id="GO:0030245">
    <property type="term" value="P:cellulose catabolic process"/>
    <property type="evidence" value="ECO:0007669"/>
    <property type="project" value="UniProtKB-KW"/>
</dbReference>
<keyword evidence="4 9" id="KW-0136">Cellulose degradation</keyword>
<evidence type="ECO:0000256" key="9">
    <source>
        <dbReference type="RuleBase" id="RU361166"/>
    </source>
</evidence>
<keyword evidence="3 8" id="KW-0378">Hydrolase</keyword>
<dbReference type="GO" id="GO:0008810">
    <property type="term" value="F:cellulase activity"/>
    <property type="evidence" value="ECO:0007669"/>
    <property type="project" value="UniProtKB-EC"/>
</dbReference>
<evidence type="ECO:0000259" key="10">
    <source>
        <dbReference type="PROSITE" id="PS51766"/>
    </source>
</evidence>
<comment type="catalytic activity">
    <reaction evidence="9">
        <text>Endohydrolysis of (1-&gt;4)-beta-D-glucosidic linkages in cellulose, lichenin and cereal beta-D-glucans.</text>
        <dbReference type="EC" id="3.2.1.4"/>
    </reaction>
</comment>
<dbReference type="Gene3D" id="1.50.10.10">
    <property type="match status" value="1"/>
</dbReference>
<dbReference type="RefSeq" id="WP_037301004.1">
    <property type="nucleotide sequence ID" value="NZ_ATAX01000035.1"/>
</dbReference>
<protein>
    <recommendedName>
        <fullName evidence="9">Endoglucanase</fullName>
        <ecNumber evidence="9">3.2.1.4</ecNumber>
    </recommendedName>
</protein>
<dbReference type="InterPro" id="IPR001701">
    <property type="entry name" value="Glyco_hydro_9"/>
</dbReference>
<evidence type="ECO:0000256" key="2">
    <source>
        <dbReference type="ARBA" id="ARBA00022729"/>
    </source>
</evidence>
<dbReference type="InterPro" id="IPR012341">
    <property type="entry name" value="6hp_glycosidase-like_sf"/>
</dbReference>
<dbReference type="InterPro" id="IPR016134">
    <property type="entry name" value="Dockerin_dom"/>
</dbReference>
<dbReference type="CDD" id="cd02850">
    <property type="entry name" value="E_set_Cellulase_N"/>
    <property type="match status" value="1"/>
</dbReference>
<proteinExistence type="inferred from homology"/>
<dbReference type="OrthoDB" id="9758662at2"/>
<keyword evidence="6 8" id="KW-0326">Glycosidase</keyword>
<dbReference type="Pfam" id="PF00759">
    <property type="entry name" value="Glyco_hydro_9"/>
    <property type="match status" value="1"/>
</dbReference>
<feature type="active site" evidence="8">
    <location>
        <position position="881"/>
    </location>
</feature>
<evidence type="ECO:0000256" key="5">
    <source>
        <dbReference type="ARBA" id="ARBA00023277"/>
    </source>
</evidence>
<dbReference type="PROSITE" id="PS51766">
    <property type="entry name" value="DOCKERIN"/>
    <property type="match status" value="1"/>
</dbReference>
<dbReference type="Gene3D" id="2.60.120.260">
    <property type="entry name" value="Galactose-binding domain-like"/>
    <property type="match status" value="1"/>
</dbReference>
<dbReference type="EMBL" id="ATAX01000035">
    <property type="protein sequence ID" value="EWM52504.1"/>
    <property type="molecule type" value="Genomic_DNA"/>
</dbReference>
<dbReference type="SUPFAM" id="SSF48208">
    <property type="entry name" value="Six-hairpin glycosidases"/>
    <property type="match status" value="1"/>
</dbReference>
<evidence type="ECO:0000256" key="1">
    <source>
        <dbReference type="ARBA" id="ARBA00007072"/>
    </source>
</evidence>
<comment type="similarity">
    <text evidence="1 8 9">Belongs to the glycosyl hydrolase 9 (cellulase E) family.</text>
</comment>
<name>W7ULN7_RUMFL</name>
<reference evidence="11 12" key="1">
    <citation type="journal article" date="2014" name="PLoS ONE">
        <title>Rumen cellulosomics: divergent fiber-degrading strategies revealed by comparative genome-wide analysis of six ruminococcal strains.</title>
        <authorList>
            <person name="Dassa B."/>
            <person name="Borovok I."/>
            <person name="Ruimy-Israeli V."/>
            <person name="Lamed R."/>
            <person name="Flint H.J."/>
            <person name="Duncan S.H."/>
            <person name="Henrissat B."/>
            <person name="Coutinho P."/>
            <person name="Morrison M."/>
            <person name="Mosoni P."/>
            <person name="Yeoman C.J."/>
            <person name="White B.A."/>
            <person name="Bayer E.A."/>
        </authorList>
    </citation>
    <scope>NUCLEOTIDE SEQUENCE [LARGE SCALE GENOMIC DNA]</scope>
    <source>
        <strain evidence="11 12">007c</strain>
    </source>
</reference>
<dbReference type="Pfam" id="PF02018">
    <property type="entry name" value="CBM_4_9"/>
    <property type="match status" value="1"/>
</dbReference>
<dbReference type="Pfam" id="PF02927">
    <property type="entry name" value="CelD_N"/>
    <property type="match status" value="1"/>
</dbReference>
<evidence type="ECO:0000256" key="6">
    <source>
        <dbReference type="ARBA" id="ARBA00023295"/>
    </source>
</evidence>
<evidence type="ECO:0000256" key="3">
    <source>
        <dbReference type="ARBA" id="ARBA00022801"/>
    </source>
</evidence>
<dbReference type="PROSITE" id="PS00698">
    <property type="entry name" value="GH9_3"/>
    <property type="match status" value="1"/>
</dbReference>
<comment type="caution">
    <text evidence="11">The sequence shown here is derived from an EMBL/GenBank/DDBJ whole genome shotgun (WGS) entry which is preliminary data.</text>
</comment>
<dbReference type="Proteomes" id="UP000019365">
    <property type="component" value="Unassembled WGS sequence"/>
</dbReference>
<dbReference type="Gene3D" id="2.60.40.10">
    <property type="entry name" value="Immunoglobulins"/>
    <property type="match status" value="1"/>
</dbReference>
<dbReference type="InterPro" id="IPR008979">
    <property type="entry name" value="Galactose-bd-like_sf"/>
</dbReference>
<keyword evidence="5 8" id="KW-0119">Carbohydrate metabolism</keyword>
<keyword evidence="2 9" id="KW-0732">Signal</keyword>
<dbReference type="InterPro" id="IPR013783">
    <property type="entry name" value="Ig-like_fold"/>
</dbReference>
<dbReference type="eggNOG" id="COG4124">
    <property type="taxonomic scope" value="Bacteria"/>
</dbReference>
<feature type="domain" description="Dockerin" evidence="10">
    <location>
        <begin position="935"/>
        <end position="1014"/>
    </location>
</feature>
<dbReference type="SUPFAM" id="SSF81296">
    <property type="entry name" value="E set domains"/>
    <property type="match status" value="1"/>
</dbReference>
<gene>
    <name evidence="11" type="ORF">RF007C_08170</name>
</gene>
<dbReference type="EC" id="3.2.1.4" evidence="9"/>
<feature type="active site" evidence="8">
    <location>
        <position position="872"/>
    </location>
</feature>
<dbReference type="SUPFAM" id="SSF49785">
    <property type="entry name" value="Galactose-binding domain-like"/>
    <property type="match status" value="1"/>
</dbReference>
<dbReference type="InterPro" id="IPR004197">
    <property type="entry name" value="Cellulase_Ig-like"/>
</dbReference>
<dbReference type="InterPro" id="IPR014756">
    <property type="entry name" value="Ig_E-set"/>
</dbReference>
<evidence type="ECO:0000313" key="11">
    <source>
        <dbReference type="EMBL" id="EWM52504.1"/>
    </source>
</evidence>
<evidence type="ECO:0000256" key="4">
    <source>
        <dbReference type="ARBA" id="ARBA00023001"/>
    </source>
</evidence>
<sequence length="1016" mass="111322">MHKKIAKAVTSSLMAASMVASSVAALVPMSASAGNCLGQNDFDDGVGLPWHICVTNPAEQKFDMKGGTYNCTIVNPGGEKRGGDSRWDCQFRHRSLHIEKGHHYTIHWEVDASSAGELHTHIHRLSGSGDGAWQDNAEQWDKGWDNVKISKGKNEFDSEFTAKETLEVAEWAFHYGGAGPYQTQDCFPEGTTLKFDNMKLECSDCGDTYKDEKSTPCLWDPSNELGVVTPRSDVRINQVGYFTNARKLATYATSDSKSAVSFTVKKNGTAVYTGTGKVIGMDKDAGDYCQILDFSEVKEPGTYTIEVDDTSNTFLNPKTKETYKKYISHEFKIGDDVYEGIVKDAMNYFYQNRSGMDIESAYITSHNEKDDAKKLAHQGGHYPNDNAYVQPKWQKSYGQEFDGDTSVTVDCVGGWYDAGDHGKYVVNGGISVWTLQNMYERSKVQGTDAKWADGKTMSIPQNYSVGNIKFDGTGSPDVLDEARVELEWMFNMIVTSKDKHWGSKCENLVYHKMHDHKWTGLATKPWDYAGEKLADGSDGWNTTRIVKPPTYAATLNMIACAAQASRLWKGIDDSFSAKCLEKAETSWKAMMAKKSSWYGVDLGKDAWEKDPQFAPLDQAIGGGGYGDTYVDDDAYWAACELFSTTGDEEYYNFLKDYKNIHEGDGHDKAFDITTSLGGGENNGSFSSFNWGCTAGLGTVTLLLSDKVSAEDKATVEANIKKCADTYVAFEDGATNGMGIPYKGTTFTDEINCPGEVIEGYEWGSNSFVINNAIVMAYAYDISHDAKYFNGAVSALDYIFGRNGLGFSFVTGYGTYHSNNPHHRYWSYELDHSFPMAPSGVMSGGCGAGLQDPYVGGLGYERGKTASQKCFVDSIEAWSVNEVTINWNAPFAWAMAFFDDEAPLFPKKDDVQTTTTTTTTTAPITTTTTQGGGDVTVTLWGDANCDGTVDLADAILIMQSLANPNKYGIGGTAAKPLTKQGQANADVDTSTKGLTGDDAVKIQEYLLKKVASLDPTK</sequence>
<evidence type="ECO:0000313" key="12">
    <source>
        <dbReference type="Proteomes" id="UP000019365"/>
    </source>
</evidence>
<dbReference type="SUPFAM" id="SSF63446">
    <property type="entry name" value="Type I dockerin domain"/>
    <property type="match status" value="1"/>
</dbReference>
<dbReference type="InterPro" id="IPR008928">
    <property type="entry name" value="6-hairpin_glycosidase_sf"/>
</dbReference>
<keyword evidence="7 8" id="KW-0624">Polysaccharide degradation</keyword>
<accession>W7ULN7</accession>
<organism evidence="11 12">
    <name type="scientific">Ruminococcus flavefaciens 007c</name>
    <dbReference type="NCBI Taxonomy" id="1341157"/>
    <lineage>
        <taxon>Bacteria</taxon>
        <taxon>Bacillati</taxon>
        <taxon>Bacillota</taxon>
        <taxon>Clostridia</taxon>
        <taxon>Eubacteriales</taxon>
        <taxon>Oscillospiraceae</taxon>
        <taxon>Ruminococcus</taxon>
    </lineage>
</organism>
<feature type="signal peptide" evidence="9">
    <location>
        <begin position="1"/>
        <end position="33"/>
    </location>
</feature>
<dbReference type="eggNOG" id="COG5297">
    <property type="taxonomic scope" value="Bacteria"/>
</dbReference>
<dbReference type="InterPro" id="IPR033126">
    <property type="entry name" value="Glyco_hydro_9_Asp/Glu_AS"/>
</dbReference>
<keyword evidence="12" id="KW-1185">Reference proteome</keyword>
<evidence type="ECO:0000256" key="8">
    <source>
        <dbReference type="PROSITE-ProRule" id="PRU10060"/>
    </source>
</evidence>
<dbReference type="InterPro" id="IPR003305">
    <property type="entry name" value="CenC_carb-bd"/>
</dbReference>
<dbReference type="PANTHER" id="PTHR22298">
    <property type="entry name" value="ENDO-1,4-BETA-GLUCANASE"/>
    <property type="match status" value="1"/>
</dbReference>